<feature type="compositionally biased region" description="Polar residues" evidence="1">
    <location>
        <begin position="459"/>
        <end position="478"/>
    </location>
</feature>
<evidence type="ECO:0000256" key="1">
    <source>
        <dbReference type="SAM" id="MobiDB-lite"/>
    </source>
</evidence>
<evidence type="ECO:0000313" key="4">
    <source>
        <dbReference type="RefSeq" id="XP_031765885.1"/>
    </source>
</evidence>
<feature type="compositionally biased region" description="Low complexity" evidence="1">
    <location>
        <begin position="719"/>
        <end position="733"/>
    </location>
</feature>
<dbReference type="RefSeq" id="XP_031765885.1">
    <property type="nucleotide sequence ID" value="XM_031910025.2"/>
</dbReference>
<organism evidence="3 4">
    <name type="scientific">Galleria mellonella</name>
    <name type="common">Greater wax moth</name>
    <dbReference type="NCBI Taxonomy" id="7137"/>
    <lineage>
        <taxon>Eukaryota</taxon>
        <taxon>Metazoa</taxon>
        <taxon>Ecdysozoa</taxon>
        <taxon>Arthropoda</taxon>
        <taxon>Hexapoda</taxon>
        <taxon>Insecta</taxon>
        <taxon>Pterygota</taxon>
        <taxon>Neoptera</taxon>
        <taxon>Endopterygota</taxon>
        <taxon>Lepidoptera</taxon>
        <taxon>Glossata</taxon>
        <taxon>Ditrysia</taxon>
        <taxon>Pyraloidea</taxon>
        <taxon>Pyralidae</taxon>
        <taxon>Galleriinae</taxon>
        <taxon>Galleria</taxon>
    </lineage>
</organism>
<feature type="region of interest" description="Disordered" evidence="1">
    <location>
        <begin position="954"/>
        <end position="1023"/>
    </location>
</feature>
<keyword evidence="3" id="KW-1185">Reference proteome</keyword>
<reference evidence="4" key="1">
    <citation type="submission" date="2025-08" db="UniProtKB">
        <authorList>
            <consortium name="RefSeq"/>
        </authorList>
    </citation>
    <scope>IDENTIFICATION</scope>
    <source>
        <tissue evidence="4">Whole larvae</tissue>
    </source>
</reference>
<feature type="region of interest" description="Disordered" evidence="1">
    <location>
        <begin position="904"/>
        <end position="932"/>
    </location>
</feature>
<keyword evidence="2" id="KW-0732">Signal</keyword>
<feature type="region of interest" description="Disordered" evidence="1">
    <location>
        <begin position="379"/>
        <end position="398"/>
    </location>
</feature>
<sequence length="1145" mass="129102">MRTFKGVNMCGSRLWLAAVALQVLLVTANGKHHRRSMPTQATLPVSKSGWRPVLGSGGLLYGSYGNPALGGPSYKIPVPVLDLYPSSARPVSTRDATKLTSIAQSYRPTTLRTVSSAAPSPPSNQPINSYHNPFALPNNGITYKYVQNFPVDSVLIRNPQNPFAARPIFSKYPTKLNQAYHNSMLQQLTHVQPVYFGQYHNNKPVDVFGKPVESYVRPTDPVKQSHGGTEIYKTEVFKLPDSDTASQSVSQQVKTAQQQSFAATSKTPYSHFSFKDSVLPPSILGTFGSFGVQSVKGRDPIYSTTKTTHLSPQPTKQTIFNSFSYTPTYKTTPTFSSTTPKLQTTFNHLNFGSNFNDYKNIPTQQTKVSVPVKIDPNVGSKGSFKPSPQDPFIKNQNDVDNKPVITTYNPILSTTISSNYFDYNFPSHHNTPIQTKQEQPTFSYEKKKQKIHDSVAAGVNQSSQQYVSPPKKQTTNSVIPKPTYEVTETTASDDIITHSLPPAWTYDHLKSTEQPVTKPISHDIYIKQTTSAVPDLPEEYAIVTEAEKAYDNSLSYDGQVESQSRRPLGDDFEPIGKHKLKDYYYKVSTSSYDDYTTSRRTKKPTEASPVDVTTDFNIIKESSNEKPADALPTLPPNKHFKRPNQQEPLDKDKIRKRIKNRRRRPPVSNHHNKEETTSTTTTRKFVHSTTELPQTTEAEEVHTIRPRVRPLKSKPQPNLTTPSVTTDLTTSALPTLSPTIPTILKKKLARRPLTTTTERTETTTQLFKDYDNKDSSIMKITSRPQFPKITSAYDYKNADVPDYTHKQDEKDTPTSDVAVSLSDAALHSTPEAANSFAFHKDVKPIEAIDIRDTTTDSTRITTDISYETTTNRPEASENSGRVQRPRLKNRFNRPKFSVKDYRNRLNSTTSTTEKSLDSTTKVRFPQRKVPNNDNYFNSEVEVTTERKKFIPKDPRHKINNTEFNEETEKEIHSYRQPARQKQTGDTTEAASQKISSRIRNGLRRPKPTEETTESVSSTVVHKRPLRKKIKDSDTGESVQDVSVTETTVHYDQKNDITSERTRSESAIMKIADKKHQDHHLEHLFEHSKRVSDLTLAASKDYNTPGMFKTVSSNSRRIPNYFTIATDDPILPIEAFFPQLNQKKES</sequence>
<feature type="compositionally biased region" description="Polar residues" evidence="1">
    <location>
        <begin position="979"/>
        <end position="998"/>
    </location>
</feature>
<feature type="compositionally biased region" description="Basic residues" evidence="1">
    <location>
        <begin position="654"/>
        <end position="665"/>
    </location>
</feature>
<feature type="chain" id="PRO_5027123535" evidence="2">
    <location>
        <begin position="31"/>
        <end position="1145"/>
    </location>
</feature>
<gene>
    <name evidence="4" type="primary">LOC113521810</name>
</gene>
<feature type="signal peptide" evidence="2">
    <location>
        <begin position="1"/>
        <end position="30"/>
    </location>
</feature>
<feature type="compositionally biased region" description="Low complexity" evidence="1">
    <location>
        <begin position="677"/>
        <end position="690"/>
    </location>
</feature>
<protein>
    <submittedName>
        <fullName evidence="4">Uncharacterized protein LOC113521810</fullName>
    </submittedName>
</protein>
<evidence type="ECO:0000256" key="2">
    <source>
        <dbReference type="SAM" id="SignalP"/>
    </source>
</evidence>
<feature type="region of interest" description="Disordered" evidence="1">
    <location>
        <begin position="621"/>
        <end position="733"/>
    </location>
</feature>
<dbReference type="Proteomes" id="UP001652740">
    <property type="component" value="Unplaced"/>
</dbReference>
<feature type="compositionally biased region" description="Polar residues" evidence="1">
    <location>
        <begin position="904"/>
        <end position="921"/>
    </location>
</feature>
<dbReference type="InParanoid" id="A0A6J3C247"/>
<dbReference type="KEGG" id="gmw:113521810"/>
<name>A0A6J3C247_GALME</name>
<feature type="region of interest" description="Disordered" evidence="1">
    <location>
        <begin position="459"/>
        <end position="482"/>
    </location>
</feature>
<dbReference type="OrthoDB" id="8193595at2759"/>
<proteinExistence type="predicted"/>
<accession>A0A6J3C247</accession>
<evidence type="ECO:0000313" key="3">
    <source>
        <dbReference type="Proteomes" id="UP001652740"/>
    </source>
</evidence>
<dbReference type="AlphaFoldDB" id="A0A6J3C247"/>
<dbReference type="GeneID" id="113521810"/>